<dbReference type="Proteomes" id="UP000070328">
    <property type="component" value="Unassembled WGS sequence"/>
</dbReference>
<keyword evidence="2" id="KW-1185">Reference proteome</keyword>
<name>A0A135RYI4_9PEZI</name>
<sequence length="312" mass="34923">MKSLFSEPEKPKMWVEQAFDVNAAVRRGVHHIPLADRPEVFEDEKPLRAVPVRAVSNVIIASSSHLTDRSESRSGIDRSERLRVVMDLGLQASMESRSRPPVQDQHCSVFKPDIPTPFMDLTGSFRDGIGTLAIHWATRTTMVLLRSCTDDDYVADDGEDCRSNYDEQRTEEAHRLWRKRSLEEPDVASRTQVKVDGYSGDHLETKRYLDAGAVDQSPSGRLLIRCIEERSADDSDSSKCSKLLVARWTIATCVAFAPGHGVQALVDWPGRWRIFTGGKGQAGPAIAGEGVREGDFRRDLCKTTYDEEASWC</sequence>
<dbReference type="AlphaFoldDB" id="A0A135RYI4"/>
<evidence type="ECO:0000313" key="1">
    <source>
        <dbReference type="EMBL" id="KXH28669.1"/>
    </source>
</evidence>
<evidence type="ECO:0000313" key="2">
    <source>
        <dbReference type="Proteomes" id="UP000070328"/>
    </source>
</evidence>
<comment type="caution">
    <text evidence="1">The sequence shown here is derived from an EMBL/GenBank/DDBJ whole genome shotgun (WGS) entry which is preliminary data.</text>
</comment>
<organism evidence="1 2">
    <name type="scientific">Colletotrichum simmondsii</name>
    <dbReference type="NCBI Taxonomy" id="703756"/>
    <lineage>
        <taxon>Eukaryota</taxon>
        <taxon>Fungi</taxon>
        <taxon>Dikarya</taxon>
        <taxon>Ascomycota</taxon>
        <taxon>Pezizomycotina</taxon>
        <taxon>Sordariomycetes</taxon>
        <taxon>Hypocreomycetidae</taxon>
        <taxon>Glomerellales</taxon>
        <taxon>Glomerellaceae</taxon>
        <taxon>Colletotrichum</taxon>
        <taxon>Colletotrichum acutatum species complex</taxon>
    </lineage>
</organism>
<accession>A0A135RYI4</accession>
<reference evidence="1 2" key="1">
    <citation type="submission" date="2014-02" db="EMBL/GenBank/DDBJ databases">
        <title>The genome sequence of Colletotrichum simmondsii CBS122122.</title>
        <authorList>
            <person name="Baroncelli R."/>
            <person name="Thon M.R."/>
        </authorList>
    </citation>
    <scope>NUCLEOTIDE SEQUENCE [LARGE SCALE GENOMIC DNA]</scope>
    <source>
        <strain evidence="1 2">CBS122122</strain>
    </source>
</reference>
<proteinExistence type="predicted"/>
<protein>
    <submittedName>
        <fullName evidence="1">Uncharacterized protein</fullName>
    </submittedName>
</protein>
<gene>
    <name evidence="1" type="ORF">CSIM01_08290</name>
</gene>
<dbReference type="EMBL" id="JFBX01000764">
    <property type="protein sequence ID" value="KXH28669.1"/>
    <property type="molecule type" value="Genomic_DNA"/>
</dbReference>